<proteinExistence type="predicted"/>
<dbReference type="Proteomes" id="UP001054846">
    <property type="component" value="Chromosome"/>
</dbReference>
<gene>
    <name evidence="1" type="ORF">ISF26_16395</name>
</gene>
<evidence type="ECO:0000313" key="1">
    <source>
        <dbReference type="EMBL" id="UFP93369.1"/>
    </source>
</evidence>
<accession>A0ABY3PIF7</accession>
<sequence length="99" mass="10940">MTTNSGQPPDCSSRLDRVEMLLARVAEQQAVTQSQVSANAQAITRLEANQAALSERVNIMGERVDTLAESIRVLVPIIQSIQLENRRILDILQQRGEKG</sequence>
<organism evidence="1 2">
    <name type="scientific">Gloeobacter morelensis MG652769</name>
    <dbReference type="NCBI Taxonomy" id="2781736"/>
    <lineage>
        <taxon>Bacteria</taxon>
        <taxon>Bacillati</taxon>
        <taxon>Cyanobacteriota</taxon>
        <taxon>Cyanophyceae</taxon>
        <taxon>Gloeobacterales</taxon>
        <taxon>Gloeobacteraceae</taxon>
        <taxon>Gloeobacter</taxon>
        <taxon>Gloeobacter morelensis</taxon>
    </lineage>
</organism>
<dbReference type="EMBL" id="CP063845">
    <property type="protein sequence ID" value="UFP93369.1"/>
    <property type="molecule type" value="Genomic_DNA"/>
</dbReference>
<name>A0ABY3PIF7_9CYAN</name>
<reference evidence="1 2" key="1">
    <citation type="journal article" date="2021" name="Genome Biol. Evol.">
        <title>Complete Genome Sequencing of a Novel Gloeobacter Species from a Waterfall Cave in Mexico.</title>
        <authorList>
            <person name="Saw J.H."/>
            <person name="Cardona T."/>
            <person name="Montejano G."/>
        </authorList>
    </citation>
    <scope>NUCLEOTIDE SEQUENCE [LARGE SCALE GENOMIC DNA]</scope>
    <source>
        <strain evidence="1">MG652769</strain>
    </source>
</reference>
<evidence type="ECO:0000313" key="2">
    <source>
        <dbReference type="Proteomes" id="UP001054846"/>
    </source>
</evidence>
<dbReference type="RefSeq" id="WP_230840369.1">
    <property type="nucleotide sequence ID" value="NZ_CP063845.1"/>
</dbReference>
<protein>
    <submittedName>
        <fullName evidence="1">Uncharacterized protein</fullName>
    </submittedName>
</protein>
<keyword evidence="2" id="KW-1185">Reference proteome</keyword>